<dbReference type="InterPro" id="IPR041854">
    <property type="entry name" value="BFD-like_2Fe2S-bd_dom_sf"/>
</dbReference>
<name>A0A7V3PUZ7_UNCW3</name>
<dbReference type="Gene3D" id="1.10.10.1100">
    <property type="entry name" value="BFD-like [2Fe-2S]-binding domain"/>
    <property type="match status" value="1"/>
</dbReference>
<dbReference type="EMBL" id="DTMZ01000188">
    <property type="protein sequence ID" value="HGD13912.1"/>
    <property type="molecule type" value="Genomic_DNA"/>
</dbReference>
<keyword evidence="1" id="KW-0560">Oxidoreductase</keyword>
<accession>A0A7V3PUZ7</accession>
<evidence type="ECO:0000256" key="1">
    <source>
        <dbReference type="ARBA" id="ARBA00023002"/>
    </source>
</evidence>
<evidence type="ECO:0000259" key="2">
    <source>
        <dbReference type="Pfam" id="PF04324"/>
    </source>
</evidence>
<dbReference type="PANTHER" id="PTHR42949:SF3">
    <property type="entry name" value="ANAEROBIC GLYCEROL-3-PHOSPHATE DEHYDROGENASE SUBUNIT B"/>
    <property type="match status" value="1"/>
</dbReference>
<organism evidence="3">
    <name type="scientific">candidate division WOR-3 bacterium</name>
    <dbReference type="NCBI Taxonomy" id="2052148"/>
    <lineage>
        <taxon>Bacteria</taxon>
        <taxon>Bacteria division WOR-3</taxon>
    </lineage>
</organism>
<dbReference type="CDD" id="cd19946">
    <property type="entry name" value="GlpA-like_Fer2_BFD-like"/>
    <property type="match status" value="1"/>
</dbReference>
<proteinExistence type="predicted"/>
<protein>
    <submittedName>
        <fullName evidence="3">(2Fe-2S)-binding protein</fullName>
    </submittedName>
</protein>
<reference evidence="3" key="1">
    <citation type="journal article" date="2020" name="mSystems">
        <title>Genome- and Community-Level Interaction Insights into Carbon Utilization and Element Cycling Functions of Hydrothermarchaeota in Hydrothermal Sediment.</title>
        <authorList>
            <person name="Zhou Z."/>
            <person name="Liu Y."/>
            <person name="Xu W."/>
            <person name="Pan J."/>
            <person name="Luo Z.H."/>
            <person name="Li M."/>
        </authorList>
    </citation>
    <scope>NUCLEOTIDE SEQUENCE [LARGE SCALE GENOMIC DNA]</scope>
    <source>
        <strain evidence="3">SpSt-914</strain>
    </source>
</reference>
<dbReference type="InterPro" id="IPR007419">
    <property type="entry name" value="BFD-like_2Fe2S-bd_dom"/>
</dbReference>
<evidence type="ECO:0000313" key="3">
    <source>
        <dbReference type="EMBL" id="HGD13912.1"/>
    </source>
</evidence>
<dbReference type="Pfam" id="PF04324">
    <property type="entry name" value="Fer2_BFD"/>
    <property type="match status" value="1"/>
</dbReference>
<comment type="caution">
    <text evidence="3">The sequence shown here is derived from an EMBL/GenBank/DDBJ whole genome shotgun (WGS) entry which is preliminary data.</text>
</comment>
<dbReference type="InterPro" id="IPR051691">
    <property type="entry name" value="Metab_Enz_Cyan_OpOx_G3PDH"/>
</dbReference>
<dbReference type="PANTHER" id="PTHR42949">
    <property type="entry name" value="ANAEROBIC GLYCEROL-3-PHOSPHATE DEHYDROGENASE SUBUNIT B"/>
    <property type="match status" value="1"/>
</dbReference>
<dbReference type="AlphaFoldDB" id="A0A7V3PUZ7"/>
<feature type="domain" description="BFD-like [2Fe-2S]-binding" evidence="2">
    <location>
        <begin position="21"/>
        <end position="73"/>
    </location>
</feature>
<sequence length="109" mass="12209">MGNISKVKSKRKQDTKKLPVIVCRCEEVTEEDVRQAIQNGCHSLEEVKRTLRIGMGHCSGRGCLRIVARIIQETVGTPISAQRFPRSRPPLKPLPLGLLGAYKNEQQEC</sequence>
<dbReference type="GO" id="GO:0016491">
    <property type="term" value="F:oxidoreductase activity"/>
    <property type="evidence" value="ECO:0007669"/>
    <property type="project" value="UniProtKB-KW"/>
</dbReference>
<gene>
    <name evidence="3" type="ORF">ENX16_07555</name>
</gene>